<sequence>ERNPAILGAKQGQGEVSSAFDAWIIAEACDCTDSSAGSHHHNLALPQQSSPPKFRLRAITAIGST</sequence>
<gene>
    <name evidence="1" type="ORF">Prudu_008541</name>
</gene>
<feature type="non-terminal residue" evidence="1">
    <location>
        <position position="1"/>
    </location>
</feature>
<dbReference type="AlphaFoldDB" id="A0A4Y1R4I1"/>
<accession>A0A4Y1R4I1</accession>
<reference evidence="1" key="1">
    <citation type="journal article" date="2019" name="Science">
        <title>Mutation of a bHLH transcription factor allowed almond domestication.</title>
        <authorList>
            <person name="Sanchez-Perez R."/>
            <person name="Pavan S."/>
            <person name="Mazzeo R."/>
            <person name="Moldovan C."/>
            <person name="Aiese Cigliano R."/>
            <person name="Del Cueto J."/>
            <person name="Ricciardi F."/>
            <person name="Lotti C."/>
            <person name="Ricciardi L."/>
            <person name="Dicenta F."/>
            <person name="Lopez-Marques R.L."/>
            <person name="Lindberg Moller B."/>
        </authorList>
    </citation>
    <scope>NUCLEOTIDE SEQUENCE</scope>
</reference>
<organism evidence="1">
    <name type="scientific">Prunus dulcis</name>
    <name type="common">Almond</name>
    <name type="synonym">Amygdalus dulcis</name>
    <dbReference type="NCBI Taxonomy" id="3755"/>
    <lineage>
        <taxon>Eukaryota</taxon>
        <taxon>Viridiplantae</taxon>
        <taxon>Streptophyta</taxon>
        <taxon>Embryophyta</taxon>
        <taxon>Tracheophyta</taxon>
        <taxon>Spermatophyta</taxon>
        <taxon>Magnoliopsida</taxon>
        <taxon>eudicotyledons</taxon>
        <taxon>Gunneridae</taxon>
        <taxon>Pentapetalae</taxon>
        <taxon>rosids</taxon>
        <taxon>fabids</taxon>
        <taxon>Rosales</taxon>
        <taxon>Rosaceae</taxon>
        <taxon>Amygdaloideae</taxon>
        <taxon>Amygdaleae</taxon>
        <taxon>Prunus</taxon>
    </lineage>
</organism>
<proteinExistence type="predicted"/>
<protein>
    <submittedName>
        <fullName evidence="1">Uncharacterized protein</fullName>
    </submittedName>
</protein>
<evidence type="ECO:0000313" key="1">
    <source>
        <dbReference type="EMBL" id="BBG98993.1"/>
    </source>
</evidence>
<dbReference type="EMBL" id="AP019299">
    <property type="protein sequence ID" value="BBG98993.1"/>
    <property type="molecule type" value="Genomic_DNA"/>
</dbReference>
<name>A0A4Y1R4I1_PRUDU</name>